<organism evidence="1 2">
    <name type="scientific">Muraenolepis orangiensis</name>
    <name type="common">Patagonian moray cod</name>
    <dbReference type="NCBI Taxonomy" id="630683"/>
    <lineage>
        <taxon>Eukaryota</taxon>
        <taxon>Metazoa</taxon>
        <taxon>Chordata</taxon>
        <taxon>Craniata</taxon>
        <taxon>Vertebrata</taxon>
        <taxon>Euteleostomi</taxon>
        <taxon>Actinopterygii</taxon>
        <taxon>Neopterygii</taxon>
        <taxon>Teleostei</taxon>
        <taxon>Neoteleostei</taxon>
        <taxon>Acanthomorphata</taxon>
        <taxon>Zeiogadaria</taxon>
        <taxon>Gadariae</taxon>
        <taxon>Gadiformes</taxon>
        <taxon>Muraenolepidoidei</taxon>
        <taxon>Muraenolepididae</taxon>
        <taxon>Muraenolepis</taxon>
    </lineage>
</organism>
<dbReference type="EMBL" id="JANIIK010000044">
    <property type="protein sequence ID" value="KAJ3604496.1"/>
    <property type="molecule type" value="Genomic_DNA"/>
</dbReference>
<evidence type="ECO:0000313" key="2">
    <source>
        <dbReference type="Proteomes" id="UP001148018"/>
    </source>
</evidence>
<dbReference type="OrthoDB" id="10017054at2759"/>
<name>A0A9Q0IPL0_9TELE</name>
<protein>
    <submittedName>
        <fullName evidence="1">Uncharacterized protein</fullName>
    </submittedName>
</protein>
<proteinExistence type="predicted"/>
<keyword evidence="2" id="KW-1185">Reference proteome</keyword>
<dbReference type="Proteomes" id="UP001148018">
    <property type="component" value="Unassembled WGS sequence"/>
</dbReference>
<sequence>MDSRYFPIPVKAILFHWETCHWPHPVSVVPPGLTECLLAPSPPLPSPPPYFRTYANCMPLLEVEDMMIMGNKPDSKCVFTYVQSLVNHLRRYELMTLGRCSDL</sequence>
<gene>
    <name evidence="1" type="ORF">NHX12_029236</name>
</gene>
<accession>A0A9Q0IPL0</accession>
<evidence type="ECO:0000313" key="1">
    <source>
        <dbReference type="EMBL" id="KAJ3604496.1"/>
    </source>
</evidence>
<reference evidence="1" key="1">
    <citation type="submission" date="2022-07" db="EMBL/GenBank/DDBJ databases">
        <title>Chromosome-level genome of Muraenolepis orangiensis.</title>
        <authorList>
            <person name="Kim J."/>
        </authorList>
    </citation>
    <scope>NUCLEOTIDE SEQUENCE</scope>
    <source>
        <strain evidence="1">KU_S4_2022</strain>
        <tissue evidence="1">Muscle</tissue>
    </source>
</reference>
<comment type="caution">
    <text evidence="1">The sequence shown here is derived from an EMBL/GenBank/DDBJ whole genome shotgun (WGS) entry which is preliminary data.</text>
</comment>
<dbReference type="AlphaFoldDB" id="A0A9Q0IPL0"/>